<dbReference type="InterPro" id="IPR040007">
    <property type="entry name" value="Tho2"/>
</dbReference>
<feature type="compositionally biased region" description="Basic residues" evidence="1">
    <location>
        <begin position="133"/>
        <end position="144"/>
    </location>
</feature>
<dbReference type="GO" id="GO:0003729">
    <property type="term" value="F:mRNA binding"/>
    <property type="evidence" value="ECO:0007669"/>
    <property type="project" value="TreeGrafter"/>
</dbReference>
<feature type="compositionally biased region" description="Basic and acidic residues" evidence="1">
    <location>
        <begin position="98"/>
        <end position="132"/>
    </location>
</feature>
<comment type="caution">
    <text evidence="3">The sequence shown here is derived from an EMBL/GenBank/DDBJ whole genome shotgun (WGS) entry which is preliminary data.</text>
</comment>
<dbReference type="EMBL" id="JACBPP010000001">
    <property type="protein sequence ID" value="KAF8005459.1"/>
    <property type="molecule type" value="Genomic_DNA"/>
</dbReference>
<dbReference type="GO" id="GO:0006397">
    <property type="term" value="P:mRNA processing"/>
    <property type="evidence" value="ECO:0007669"/>
    <property type="project" value="InterPro"/>
</dbReference>
<feature type="domain" description="THO complex subunitTHOC2 C-terminal" evidence="2">
    <location>
        <begin position="1"/>
        <end position="75"/>
    </location>
</feature>
<evidence type="ECO:0000313" key="3">
    <source>
        <dbReference type="EMBL" id="KAF8005459.1"/>
    </source>
</evidence>
<organism evidence="3 4">
    <name type="scientific">Metschnikowia pulcherrima</name>
    <dbReference type="NCBI Taxonomy" id="27326"/>
    <lineage>
        <taxon>Eukaryota</taxon>
        <taxon>Fungi</taxon>
        <taxon>Dikarya</taxon>
        <taxon>Ascomycota</taxon>
        <taxon>Saccharomycotina</taxon>
        <taxon>Pichiomycetes</taxon>
        <taxon>Metschnikowiaceae</taxon>
        <taxon>Metschnikowia</taxon>
    </lineage>
</organism>
<protein>
    <recommendedName>
        <fullName evidence="2">THO complex subunitTHOC2 C-terminal domain-containing protein</fullName>
    </recommendedName>
</protein>
<reference evidence="3" key="1">
    <citation type="submission" date="2020-10" db="EMBL/GenBank/DDBJ databases">
        <title>The Whole-Genome Sequence of Metschnikowia persimmonesis, a Novel Endophytic Yeast Species Isolated from Medicinal Plant Diospyros kaki Thumb.</title>
        <authorList>
            <person name="Rahmat E."/>
            <person name="Kang Y."/>
        </authorList>
    </citation>
    <scope>NUCLEOTIDE SEQUENCE</scope>
    <source>
        <strain evidence="3">KIOM G15050</strain>
    </source>
</reference>
<dbReference type="AlphaFoldDB" id="A0A8H7LEE3"/>
<evidence type="ECO:0000313" key="4">
    <source>
        <dbReference type="Proteomes" id="UP000649328"/>
    </source>
</evidence>
<dbReference type="Proteomes" id="UP000649328">
    <property type="component" value="Unassembled WGS sequence"/>
</dbReference>
<dbReference type="Pfam" id="PF11262">
    <property type="entry name" value="Tho2"/>
    <property type="match status" value="1"/>
</dbReference>
<gene>
    <name evidence="3" type="ORF">HF325_000916</name>
</gene>
<proteinExistence type="predicted"/>
<dbReference type="InterPro" id="IPR021418">
    <property type="entry name" value="THO_THOC2_C"/>
</dbReference>
<dbReference type="PANTHER" id="PTHR21597">
    <property type="entry name" value="THO2 PROTEIN"/>
    <property type="match status" value="1"/>
</dbReference>
<accession>A0A8H7LEE3</accession>
<dbReference type="PANTHER" id="PTHR21597:SF0">
    <property type="entry name" value="THO COMPLEX SUBUNIT 2"/>
    <property type="match status" value="1"/>
</dbReference>
<dbReference type="GO" id="GO:0000445">
    <property type="term" value="C:THO complex part of transcription export complex"/>
    <property type="evidence" value="ECO:0007669"/>
    <property type="project" value="TreeGrafter"/>
</dbReference>
<name>A0A8H7LEE3_9ASCO</name>
<evidence type="ECO:0000256" key="1">
    <source>
        <dbReference type="SAM" id="MobiDB-lite"/>
    </source>
</evidence>
<dbReference type="GO" id="GO:0006406">
    <property type="term" value="P:mRNA export from nucleus"/>
    <property type="evidence" value="ECO:0007669"/>
    <property type="project" value="InterPro"/>
</dbReference>
<keyword evidence="4" id="KW-1185">Reference proteome</keyword>
<sequence length="153" mass="17964">MVFKFHTLLLDDVSRALIVTNYMSRMNAITYLKNLLGVYPIVEDHCESIIEAIESIARGEKRDDLKLSSSALIGHVKSRKASWLHLWDFIEMDETAKAEHMQKRQKIEEREEELRKRDQEKKMEAQRLEKPNTGKKNKRSRAKGRQNSLRTLP</sequence>
<evidence type="ECO:0000259" key="2">
    <source>
        <dbReference type="Pfam" id="PF11262"/>
    </source>
</evidence>
<dbReference type="OrthoDB" id="29024at2759"/>
<feature type="region of interest" description="Disordered" evidence="1">
    <location>
        <begin position="98"/>
        <end position="153"/>
    </location>
</feature>